<comment type="caution">
    <text evidence="2">The sequence shown here is derived from an EMBL/GenBank/DDBJ whole genome shotgun (WGS) entry which is preliminary data.</text>
</comment>
<dbReference type="AlphaFoldDB" id="A0A9P7UDE8"/>
<name>A0A9P7UDE8_9PEZI</name>
<feature type="compositionally biased region" description="Pro residues" evidence="1">
    <location>
        <begin position="44"/>
        <end position="53"/>
    </location>
</feature>
<reference evidence="2" key="1">
    <citation type="submission" date="2021-05" db="EMBL/GenBank/DDBJ databases">
        <title>Comparative genomics of three Colletotrichum scovillei strains and genetic complementation revealed genes involved fungal growth and virulence on chili pepper.</title>
        <authorList>
            <person name="Hsieh D.-K."/>
            <person name="Chuang S.-C."/>
            <person name="Chen C.-Y."/>
            <person name="Chao Y.-T."/>
            <person name="Lu M.-Y.J."/>
            <person name="Lee M.-H."/>
            <person name="Shih M.-C."/>
        </authorList>
    </citation>
    <scope>NUCLEOTIDE SEQUENCE</scope>
    <source>
        <strain evidence="2">Coll-153</strain>
    </source>
</reference>
<dbReference type="Proteomes" id="UP000699042">
    <property type="component" value="Unassembled WGS sequence"/>
</dbReference>
<keyword evidence="3" id="KW-1185">Reference proteome</keyword>
<accession>A0A9P7UDE8</accession>
<dbReference type="EMBL" id="JAESDN010000004">
    <property type="protein sequence ID" value="KAG7051919.1"/>
    <property type="molecule type" value="Genomic_DNA"/>
</dbReference>
<evidence type="ECO:0000313" key="2">
    <source>
        <dbReference type="EMBL" id="KAG7051919.1"/>
    </source>
</evidence>
<evidence type="ECO:0000313" key="3">
    <source>
        <dbReference type="Proteomes" id="UP000699042"/>
    </source>
</evidence>
<feature type="region of interest" description="Disordered" evidence="1">
    <location>
        <begin position="28"/>
        <end position="53"/>
    </location>
</feature>
<sequence length="53" mass="5894">MFAFFFSSNNFARVNANAQRYAKRITHTRTYTHTRSPGKGALPALPPPPSALD</sequence>
<proteinExistence type="predicted"/>
<protein>
    <submittedName>
        <fullName evidence="2">Uncharacterized protein</fullName>
    </submittedName>
</protein>
<organism evidence="2 3">
    <name type="scientific">Colletotrichum scovillei</name>
    <dbReference type="NCBI Taxonomy" id="1209932"/>
    <lineage>
        <taxon>Eukaryota</taxon>
        <taxon>Fungi</taxon>
        <taxon>Dikarya</taxon>
        <taxon>Ascomycota</taxon>
        <taxon>Pezizomycotina</taxon>
        <taxon>Sordariomycetes</taxon>
        <taxon>Hypocreomycetidae</taxon>
        <taxon>Glomerellales</taxon>
        <taxon>Glomerellaceae</taxon>
        <taxon>Colletotrichum</taxon>
        <taxon>Colletotrichum acutatum species complex</taxon>
    </lineage>
</organism>
<evidence type="ECO:0000256" key="1">
    <source>
        <dbReference type="SAM" id="MobiDB-lite"/>
    </source>
</evidence>
<gene>
    <name evidence="2" type="ORF">JMJ77_002531</name>
</gene>